<reference evidence="2" key="1">
    <citation type="journal article" date="2011" name="Nat. Biotechnol.">
        <title>The genomic sequence of the Chinese hamster ovary (CHO)-K1 cell line.</title>
        <authorList>
            <person name="Xu X."/>
            <person name="Nagarajan H."/>
            <person name="Lewis N.E."/>
            <person name="Pan S."/>
            <person name="Cai Z."/>
            <person name="Liu X."/>
            <person name="Chen W."/>
            <person name="Xie M."/>
            <person name="Wang W."/>
            <person name="Hammond S."/>
            <person name="Andersen M.R."/>
            <person name="Neff N."/>
            <person name="Passarelli B."/>
            <person name="Koh W."/>
            <person name="Fan H.C."/>
            <person name="Wang J."/>
            <person name="Gui Y."/>
            <person name="Lee K.H."/>
            <person name="Betenbaugh M.J."/>
            <person name="Quake S.R."/>
            <person name="Famili I."/>
            <person name="Palsson B.O."/>
            <person name="Wang J."/>
        </authorList>
    </citation>
    <scope>NUCLEOTIDE SEQUENCE [LARGE SCALE GENOMIC DNA]</scope>
    <source>
        <strain evidence="2">CHO K1 cell line</strain>
    </source>
</reference>
<evidence type="ECO:0000313" key="1">
    <source>
        <dbReference type="EMBL" id="EGW00055.1"/>
    </source>
</evidence>
<proteinExistence type="predicted"/>
<evidence type="ECO:0000313" key="2">
    <source>
        <dbReference type="Proteomes" id="UP000001075"/>
    </source>
</evidence>
<sequence>MITSDWEYRNLSALAGPLSYAIHLTETSMMWHMTNEEKQLCHQSKRQPAGPIALAGLEALQRHKDPSGFFPFRHFNSVL</sequence>
<dbReference type="EMBL" id="JH000405">
    <property type="protein sequence ID" value="EGW00055.1"/>
    <property type="molecule type" value="Genomic_DNA"/>
</dbReference>
<name>G3HIJ7_CRIGR</name>
<gene>
    <name evidence="1" type="ORF">I79_010468</name>
</gene>
<protein>
    <submittedName>
        <fullName evidence="1">Uncharacterized protein</fullName>
    </submittedName>
</protein>
<dbReference type="AlphaFoldDB" id="G3HIJ7"/>
<dbReference type="Proteomes" id="UP000001075">
    <property type="component" value="Unassembled WGS sequence"/>
</dbReference>
<organism evidence="1 2">
    <name type="scientific">Cricetulus griseus</name>
    <name type="common">Chinese hamster</name>
    <name type="synonym">Cricetulus barabensis griseus</name>
    <dbReference type="NCBI Taxonomy" id="10029"/>
    <lineage>
        <taxon>Eukaryota</taxon>
        <taxon>Metazoa</taxon>
        <taxon>Chordata</taxon>
        <taxon>Craniata</taxon>
        <taxon>Vertebrata</taxon>
        <taxon>Euteleostomi</taxon>
        <taxon>Mammalia</taxon>
        <taxon>Eutheria</taxon>
        <taxon>Euarchontoglires</taxon>
        <taxon>Glires</taxon>
        <taxon>Rodentia</taxon>
        <taxon>Myomorpha</taxon>
        <taxon>Muroidea</taxon>
        <taxon>Cricetidae</taxon>
        <taxon>Cricetinae</taxon>
        <taxon>Cricetulus</taxon>
    </lineage>
</organism>
<accession>G3HIJ7</accession>
<dbReference type="InParanoid" id="G3HIJ7"/>